<sequence>MDNKVALRVIFFALLALLGHCCGAPPAKSGRQNRQPQTNYYPSVDQQQQQRLDPPKQQQKFAPEQQQAVGQPQETPFEIPPSPREGFDGMRSGLMAPQIQCPQPYNVPIPYQYSPAYYRYIYQDMNSQLPYGPYNWIPIAPYYNPFFI</sequence>
<evidence type="ECO:0000313" key="3">
    <source>
        <dbReference type="EMBL" id="KAL1116717.1"/>
    </source>
</evidence>
<dbReference type="AlphaFoldDB" id="A0ABD0XZQ2"/>
<accession>A0ABD0XZQ2</accession>
<proteinExistence type="predicted"/>
<evidence type="ECO:0000256" key="1">
    <source>
        <dbReference type="SAM" id="MobiDB-lite"/>
    </source>
</evidence>
<organism evidence="3 5">
    <name type="scientific">Ranatra chinensis</name>
    <dbReference type="NCBI Taxonomy" id="642074"/>
    <lineage>
        <taxon>Eukaryota</taxon>
        <taxon>Metazoa</taxon>
        <taxon>Ecdysozoa</taxon>
        <taxon>Arthropoda</taxon>
        <taxon>Hexapoda</taxon>
        <taxon>Insecta</taxon>
        <taxon>Pterygota</taxon>
        <taxon>Neoptera</taxon>
        <taxon>Paraneoptera</taxon>
        <taxon>Hemiptera</taxon>
        <taxon>Heteroptera</taxon>
        <taxon>Panheteroptera</taxon>
        <taxon>Nepomorpha</taxon>
        <taxon>Nepidae</taxon>
        <taxon>Ranatrinae</taxon>
        <taxon>Ranatra</taxon>
    </lineage>
</organism>
<evidence type="ECO:0000313" key="4">
    <source>
        <dbReference type="EMBL" id="KAL1116721.1"/>
    </source>
</evidence>
<reference evidence="3 5" key="1">
    <citation type="submission" date="2024-07" db="EMBL/GenBank/DDBJ databases">
        <title>Chromosome-level genome assembly of the water stick insect Ranatra chinensis (Heteroptera: Nepidae).</title>
        <authorList>
            <person name="Liu X."/>
        </authorList>
    </citation>
    <scope>NUCLEOTIDE SEQUENCE [LARGE SCALE GENOMIC DNA]</scope>
    <source>
        <strain evidence="3">Cailab_2021Rc</strain>
        <tissue evidence="3">Muscle</tissue>
    </source>
</reference>
<evidence type="ECO:0000313" key="5">
    <source>
        <dbReference type="Proteomes" id="UP001558652"/>
    </source>
</evidence>
<dbReference type="EMBL" id="JBFDAA010000017">
    <property type="protein sequence ID" value="KAL1116721.1"/>
    <property type="molecule type" value="Genomic_DNA"/>
</dbReference>
<keyword evidence="5" id="KW-1185">Reference proteome</keyword>
<keyword evidence="2" id="KW-0732">Signal</keyword>
<feature type="compositionally biased region" description="Polar residues" evidence="1">
    <location>
        <begin position="30"/>
        <end position="41"/>
    </location>
</feature>
<gene>
    <name evidence="3" type="ORF">AAG570_005189</name>
    <name evidence="4" type="ORF">AAG570_005193</name>
</gene>
<feature type="region of interest" description="Disordered" evidence="1">
    <location>
        <begin position="26"/>
        <end position="92"/>
    </location>
</feature>
<comment type="caution">
    <text evidence="3">The sequence shown here is derived from an EMBL/GenBank/DDBJ whole genome shotgun (WGS) entry which is preliminary data.</text>
</comment>
<dbReference type="EMBL" id="JBFDAA010000017">
    <property type="protein sequence ID" value="KAL1116717.1"/>
    <property type="molecule type" value="Genomic_DNA"/>
</dbReference>
<protein>
    <submittedName>
        <fullName evidence="3">Uncharacterized protein</fullName>
    </submittedName>
</protein>
<feature type="signal peptide" evidence="2">
    <location>
        <begin position="1"/>
        <end position="23"/>
    </location>
</feature>
<feature type="chain" id="PRO_5044723086" evidence="2">
    <location>
        <begin position="24"/>
        <end position="148"/>
    </location>
</feature>
<feature type="compositionally biased region" description="Low complexity" evidence="1">
    <location>
        <begin position="45"/>
        <end position="68"/>
    </location>
</feature>
<evidence type="ECO:0000256" key="2">
    <source>
        <dbReference type="SAM" id="SignalP"/>
    </source>
</evidence>
<name>A0ABD0XZQ2_9HEMI</name>
<dbReference type="Proteomes" id="UP001558652">
    <property type="component" value="Unassembled WGS sequence"/>
</dbReference>